<dbReference type="KEGG" id="nwl:NWFMUON74_58140"/>
<evidence type="ECO:0000313" key="1">
    <source>
        <dbReference type="EMBL" id="BCK58042.1"/>
    </source>
</evidence>
<sequence length="68" mass="7162">MTDAIGTTAAAAHPRAGRVGILDVTREYGINAVRERVAQLRAAGQRHAALAIERELELAGLRTTPDAA</sequence>
<dbReference type="Proteomes" id="UP000516173">
    <property type="component" value="Chromosome"/>
</dbReference>
<gene>
    <name evidence="1" type="ORF">NWFMUON74_58140</name>
</gene>
<evidence type="ECO:0000313" key="2">
    <source>
        <dbReference type="Proteomes" id="UP000516173"/>
    </source>
</evidence>
<reference evidence="1 2" key="1">
    <citation type="submission" date="2020-08" db="EMBL/GenBank/DDBJ databases">
        <title>Genome Sequencing of Nocardia wallacei strain FMUON74 and assembly.</title>
        <authorList>
            <person name="Toyokawa M."/>
            <person name="Uesaka K."/>
        </authorList>
    </citation>
    <scope>NUCLEOTIDE SEQUENCE [LARGE SCALE GENOMIC DNA]</scope>
    <source>
        <strain evidence="1 2">FMUON74</strain>
    </source>
</reference>
<proteinExistence type="predicted"/>
<protein>
    <submittedName>
        <fullName evidence="1">Uncharacterized protein</fullName>
    </submittedName>
</protein>
<keyword evidence="2" id="KW-1185">Reference proteome</keyword>
<dbReference type="AlphaFoldDB" id="A0A7G1KSB6"/>
<dbReference type="GeneID" id="80350238"/>
<organism evidence="1 2">
    <name type="scientific">Nocardia wallacei</name>
    <dbReference type="NCBI Taxonomy" id="480035"/>
    <lineage>
        <taxon>Bacteria</taxon>
        <taxon>Bacillati</taxon>
        <taxon>Actinomycetota</taxon>
        <taxon>Actinomycetes</taxon>
        <taxon>Mycobacteriales</taxon>
        <taxon>Nocardiaceae</taxon>
        <taxon>Nocardia</taxon>
    </lineage>
</organism>
<name>A0A7G1KSB6_9NOCA</name>
<dbReference type="EMBL" id="AP023396">
    <property type="protein sequence ID" value="BCK58042.1"/>
    <property type="molecule type" value="Genomic_DNA"/>
</dbReference>
<dbReference type="RefSeq" id="WP_232110657.1">
    <property type="nucleotide sequence ID" value="NZ_AP023396.1"/>
</dbReference>
<accession>A0A7G1KSB6</accession>